<evidence type="ECO:0000256" key="1">
    <source>
        <dbReference type="SAM" id="MobiDB-lite"/>
    </source>
</evidence>
<proteinExistence type="predicted"/>
<reference evidence="2 3" key="1">
    <citation type="submission" date="2024-06" db="EMBL/GenBank/DDBJ databases">
        <title>The Natural Products Discovery Center: Release of the First 8490 Sequenced Strains for Exploring Actinobacteria Biosynthetic Diversity.</title>
        <authorList>
            <person name="Kalkreuter E."/>
            <person name="Kautsar S.A."/>
            <person name="Yang D."/>
            <person name="Bader C.D."/>
            <person name="Teijaro C.N."/>
            <person name="Fluegel L."/>
            <person name="Davis C.M."/>
            <person name="Simpson J.R."/>
            <person name="Lauterbach L."/>
            <person name="Steele A.D."/>
            <person name="Gui C."/>
            <person name="Meng S."/>
            <person name="Li G."/>
            <person name="Viehrig K."/>
            <person name="Ye F."/>
            <person name="Su P."/>
            <person name="Kiefer A.F."/>
            <person name="Nichols A."/>
            <person name="Cepeda A.J."/>
            <person name="Yan W."/>
            <person name="Fan B."/>
            <person name="Jiang Y."/>
            <person name="Adhikari A."/>
            <person name="Zheng C.-J."/>
            <person name="Schuster L."/>
            <person name="Cowan T.M."/>
            <person name="Smanski M.J."/>
            <person name="Chevrette M.G."/>
            <person name="De Carvalho L.P.S."/>
            <person name="Shen B."/>
        </authorList>
    </citation>
    <scope>NUCLEOTIDE SEQUENCE [LARGE SCALE GENOMIC DNA]</scope>
    <source>
        <strain evidence="2 3">NPDC050403</strain>
    </source>
</reference>
<protein>
    <recommendedName>
        <fullName evidence="4">WXG100 family type VII secretion target</fullName>
    </recommendedName>
</protein>
<evidence type="ECO:0000313" key="2">
    <source>
        <dbReference type="EMBL" id="MEV0706118.1"/>
    </source>
</evidence>
<evidence type="ECO:0000313" key="3">
    <source>
        <dbReference type="Proteomes" id="UP001551695"/>
    </source>
</evidence>
<feature type="region of interest" description="Disordered" evidence="1">
    <location>
        <begin position="1"/>
        <end position="20"/>
    </location>
</feature>
<sequence length="450" mass="45780">MKRLRKRGSDSDASSLRTLDPTVDPPLVAVLVEPILKLRASLGTGVGTPNQAITSALSAASTTTADTETPHREGLHALESTWTSNAADAAIPNLRTTQTELGEISDRGPAYLAVLSDAQTTTSRGAAKVDEIIADFRRDARRILSVATASPDTDAVVERGAQALRDAIETVQSTRSQMDSLTGQLGSTGPVTVSAPAGFDGNQTTYDNRSQTQGTLQYVPGGATGGTTQNVPVQQMDPVLAAQLQLQQQLISAGVQLGTAGISAGVDIGTHLIDKIVEVGTHAMDTVAASVDKVIDKAIPELIHPGSTTGDGNGSGTGTGTGSKPGGGQFDFGGTGPAGTPNNRSTLVQPGRDDPSGADDPRPAPLSQAPFGANSPQNNGGATPRPSVPEPTQQHGPTGGVAMPPQSGGNDQEHKPKDGQLGVTVPAGGLDLEPVTVPAAVIGDFGDDFV</sequence>
<dbReference type="RefSeq" id="WP_357779163.1">
    <property type="nucleotide sequence ID" value="NZ_JBFAKC010000001.1"/>
</dbReference>
<gene>
    <name evidence="2" type="ORF">AB0I48_00975</name>
</gene>
<dbReference type="EMBL" id="JBFAKC010000001">
    <property type="protein sequence ID" value="MEV0706118.1"/>
    <property type="molecule type" value="Genomic_DNA"/>
</dbReference>
<comment type="caution">
    <text evidence="2">The sequence shown here is derived from an EMBL/GenBank/DDBJ whole genome shotgun (WGS) entry which is preliminary data.</text>
</comment>
<keyword evidence="3" id="KW-1185">Reference proteome</keyword>
<dbReference type="Proteomes" id="UP001551695">
    <property type="component" value="Unassembled WGS sequence"/>
</dbReference>
<accession>A0ABV3FL27</accession>
<feature type="compositionally biased region" description="Gly residues" evidence="1">
    <location>
        <begin position="309"/>
        <end position="337"/>
    </location>
</feature>
<feature type="region of interest" description="Disordered" evidence="1">
    <location>
        <begin position="302"/>
        <end position="431"/>
    </location>
</feature>
<name>A0ABV3FL27_9NOCA</name>
<feature type="compositionally biased region" description="Basic and acidic residues" evidence="1">
    <location>
        <begin position="351"/>
        <end position="362"/>
    </location>
</feature>
<organism evidence="2 3">
    <name type="scientific">Nocardia aurea</name>
    <dbReference type="NCBI Taxonomy" id="2144174"/>
    <lineage>
        <taxon>Bacteria</taxon>
        <taxon>Bacillati</taxon>
        <taxon>Actinomycetota</taxon>
        <taxon>Actinomycetes</taxon>
        <taxon>Mycobacteriales</taxon>
        <taxon>Nocardiaceae</taxon>
        <taxon>Nocardia</taxon>
    </lineage>
</organism>
<evidence type="ECO:0008006" key="4">
    <source>
        <dbReference type="Google" id="ProtNLM"/>
    </source>
</evidence>